<dbReference type="Pfam" id="PF05972">
    <property type="entry name" value="APC_15aa"/>
    <property type="match status" value="1"/>
</dbReference>
<dbReference type="GO" id="GO:0005881">
    <property type="term" value="C:cytoplasmic microtubule"/>
    <property type="evidence" value="ECO:0007669"/>
    <property type="project" value="TreeGrafter"/>
</dbReference>
<dbReference type="Gene3D" id="1.25.10.10">
    <property type="entry name" value="Leucine-rich Repeat Variant"/>
    <property type="match status" value="1"/>
</dbReference>
<dbReference type="Proteomes" id="UP001430953">
    <property type="component" value="Unassembled WGS sequence"/>
</dbReference>
<dbReference type="InterPro" id="IPR026818">
    <property type="entry name" value="Apc_fam"/>
</dbReference>
<dbReference type="SMART" id="SM00185">
    <property type="entry name" value="ARM"/>
    <property type="match status" value="7"/>
</dbReference>
<evidence type="ECO:0000313" key="6">
    <source>
        <dbReference type="Proteomes" id="UP001430953"/>
    </source>
</evidence>
<comment type="similarity">
    <text evidence="1">Belongs to the adenomatous polyposis coli (APC) family.</text>
</comment>
<feature type="compositionally biased region" description="Polar residues" evidence="4">
    <location>
        <begin position="2447"/>
        <end position="2460"/>
    </location>
</feature>
<dbReference type="GO" id="GO:0007389">
    <property type="term" value="P:pattern specification process"/>
    <property type="evidence" value="ECO:0007669"/>
    <property type="project" value="TreeGrafter"/>
</dbReference>
<evidence type="ECO:0000256" key="4">
    <source>
        <dbReference type="SAM" id="MobiDB-lite"/>
    </source>
</evidence>
<feature type="compositionally biased region" description="Basic and acidic residues" evidence="4">
    <location>
        <begin position="1159"/>
        <end position="1169"/>
    </location>
</feature>
<dbReference type="GO" id="GO:0008017">
    <property type="term" value="F:microtubule binding"/>
    <property type="evidence" value="ECO:0007669"/>
    <property type="project" value="TreeGrafter"/>
</dbReference>
<feature type="compositionally biased region" description="Basic and acidic residues" evidence="4">
    <location>
        <begin position="138"/>
        <end position="159"/>
    </location>
</feature>
<feature type="compositionally biased region" description="Polar residues" evidence="4">
    <location>
        <begin position="2364"/>
        <end position="2403"/>
    </location>
</feature>
<feature type="region of interest" description="Disordered" evidence="4">
    <location>
        <begin position="1969"/>
        <end position="1999"/>
    </location>
</feature>
<keyword evidence="6" id="KW-1185">Reference proteome</keyword>
<feature type="region of interest" description="Disordered" evidence="4">
    <location>
        <begin position="866"/>
        <end position="886"/>
    </location>
</feature>
<dbReference type="PANTHER" id="PTHR12607">
    <property type="entry name" value="ADENOMATOUS POLYPOSIS COLI PROTEIN FAMILY"/>
    <property type="match status" value="1"/>
</dbReference>
<name>A0AAW2FCX9_9HYME</name>
<feature type="compositionally biased region" description="Basic and acidic residues" evidence="4">
    <location>
        <begin position="2129"/>
        <end position="2139"/>
    </location>
</feature>
<dbReference type="PANTHER" id="PTHR12607:SF12">
    <property type="entry name" value="APC-LIKE, ISOFORM A-RELATED"/>
    <property type="match status" value="1"/>
</dbReference>
<sequence>MPGERCEQLSRGRGIGVGTRGGNSGGSISERREFARGSNDDGGGGGDEPDLRNRGGPTATMIPLLRAGQLATASQNQKIVKTEKNRQRLIMESRGIAAVDVHDKERKMDIREEETLQNNWQMSAANCYRIAQFPEESSDLHRSEKRSVETRRDKAHTTEGRVSCSSSAIATTTTATGVGVEGVAGAWNAQRGRQLPPPPSASRSLDASDAAAASFGSVATQRCAAGKSTVVDAASRPSHIYLGPPFTAKTSKEDAMELETKEEDERRSSTSSPEFYLRKSKLNYNEDNSSEEEAKQDTASLPSHRLPSSYRGTWPIRRDVWANQQIGFPAQQNTSIAAHNDVASVMSFSSNSASLADNSAELQGHRRLGAKVDVVYNLLGMFEKNSRDDMSTTLLSMSTSIESCLVMRQSGCLPLLVQLIHAPEQNSETRDRAMQALHNVVHAKSDERAGRREVRVLRFLEQLRDYCQNLRMSLERNQLTDDLERGHPAATIAALMKLSFDEAHRHAMCQLGGLHAVAELIEMDHMAHGSESDDPNCITLRRYAGMALTNLTFGDGNNKALLCSFKEFMKALVSQLRSSSDDLRQVTASVLRNLSWRADSSSKQTLREVGAVTGLMKAAMEGRKESTLKSILSALWNLSAHCSTNKVDICAVDGALAFLVDMLSYNAPSKTLAIVENAGGILRNVSSHIAVREDYRAIVRERGCLQVLLQQLRSPSLTVVSNACGALWNLSARCSQDQRLLWDLGAVPMLRSLVHSKHKMISMGSSAALKNLLSARPGCSNLVHVDSITRGLGLSTLPSLAARRQRALEQEIDQNLAETCDNIEPSTSPINKDDKFTFKLDHSLLGIGTHNFRPCQLHHQPNTSNFKCNGVTRSESKDSMRSVTSTHSDTMFERVNRHVLNGISPTDSQIKQQSSSLHSAVGFGNNSVCGKSRDSSCERKYTLRYKNAIPEQLGPSDVFNINELRCTNSTISWAAAPNHEPSQTSLHSSIENNISLFDQSASSSSKAGSQSSVSEEVEATVRVKSDYQRVAASATVNGSKQTPYLSNVSSMKKTTKKVSMRQHDALNSIQNAIPTTSIHSPDDNLFGDYAETDLDQPTDYSLRYREQTIDDEKQHSDFFTGNDQGLLHEDTVRTYYTEGTPRETSLNSSRATSASDLQDDSRIRGSSKKLSEQYKDSVLHMQNNDCKTSLTDVKLNDFAKSETELNLRATHLTDDESANDSLPYLEHLENKHLKSNREGTNVQSHSSVRTTPISMVLGNSEYNDDHDRESSSKINGLDSKSNNCKTNTEVPSSDVDFSSNSNGIKTSNNDSGYQVSDGDEDDEDLLAACINIGMKNNRHRHSFAGNDLEKLPRPVTTLNRYQTNFTLNQIEHKGVVMPDALCNMKHAQSHGSMVQNILTKKNKEDESDNSEKLIKRNIESATVTTNVTDEFKRNENSGKIIAKKTVNDNLSSNFSEETSLLQKSNASLDKNISNDIAIINDECNADLKSFDLRKVDDAIGDIPLANISSIKQSKDSESSESIDSVEQSEHALLELCIQPSIKSENNVDYVKSQLELYNNKKIDFVKERNNDVTEIDGNVSGKSEASFEIVNTSDVLHRDSVEKHMKEETYRRQRDPDAMIASLDRLTATLVQQTEAIRERDSGTMKQSLTCDTWNEDSPNEISFPSISMSAPLAASFNSDSQEDQRTTSENNEQINMTESKIIQREAIKLAKAVDAELNNQNELETTSLTSIDFEAIKPPSAMGSLLSLTASYAGNVDDSAETFIINRDRCYSTSLPPASIRNSNDLRNVRKKSLPVGVVAKRALGQNQNHTASLENLLNECTSLHLENVKPPSLMDELPDTGDMENSMLSVASITSEIADSKDQDSNSLTGSDSVIFEMLKPVANVLSMTCMRYIEDTQNSANNSLSECLENINPPSLFNEVTEMDESTMEAATDTMCSDTLCIDMDFHTDETIHSIVAEVIDEAENDTDEGATPLSSECCVSSSAESTPKKRPYSRSYLTPKQKRNLAKERYKTYTIAAEIIKKEEEERRKQDGIVNGVPADRIPRGKSPFSKLTPKQRRQENRARFQTQVLENPFADLKTVPTEETTNKMTVESIEKQESIPPTVKSSIPTLTKLPMPKVSRRKRGDSQENKDRYRTRTLNDSEAVFRDIEREHISNINTTEGHAGAQGYAQEEIQNILEQNATFVLNTLNESSKVNEIDDYSLHCETFTVVTNDSDPNCNLKMRFKNGVPKKLIGAQCINVQTPTANISNENLKAEHAEVAYENLDLTHPIDSSSDEESNCEGTYQKPQETKRPRIIKPGTPGRDPSADSNGTDKSEPESPKAIRGRRKMLYSNLTTRKSTPHSSPLKQTNPVSGIPIGRSNTSPSARIPRATTTTTLRQNNNGTTVTKDSPKSNTSPKRMSFSADAERKAQNSATVSKRTSVPQKGSSLTFTKSTKRHSTPAACSSNYQTSSKPSETPIKLLERQGTFTKDEPEIENAPTVHSTSSSPIKTRIAKPIKGVSSKVYPVAGKSKISTKTQECQPKITTANSSEKMQPPKGSLMMPKKFSKKIGIPTKALNGNALQNDKTVRRVDSLGQRSNSNSSIVSNSSVSVQNRKLTKEATSKIASLWKKVEESKTRQRFDKPDNRQWIKPTNSVSEVDAVDATDTYDNPPAYRLFRSSTFEGISQENSDGDMSPYKSKSNRSSLLSTQIESGGHRYRNSCDLTGMNAQETPCKIPIKSSEMYKRELSQLDDTVTMRKQSNADLMEEMDLAKRMSRLGSFIPMDPTAEKSGSGVRTPASAIVSPFNYNPKLDIPPQAAKVKSDEVQGKFETTDCHVEVASGSTRETPV</sequence>
<feature type="region of interest" description="Disordered" evidence="4">
    <location>
        <begin position="1232"/>
        <end position="1319"/>
    </location>
</feature>
<gene>
    <name evidence="5" type="ORF">PUN28_013357</name>
</gene>
<feature type="compositionally biased region" description="Polar residues" evidence="4">
    <location>
        <begin position="2337"/>
        <end position="2357"/>
    </location>
</feature>
<reference evidence="5 6" key="1">
    <citation type="submission" date="2023-03" db="EMBL/GenBank/DDBJ databases">
        <title>High recombination rates correlate with genetic variation in Cardiocondyla obscurior ants.</title>
        <authorList>
            <person name="Errbii M."/>
        </authorList>
    </citation>
    <scope>NUCLEOTIDE SEQUENCE [LARGE SCALE GENOMIC DNA]</scope>
    <source>
        <strain evidence="5">Alpha-2009</strain>
        <tissue evidence="5">Whole body</tissue>
    </source>
</reference>
<feature type="region of interest" description="Disordered" evidence="4">
    <location>
        <begin position="1674"/>
        <end position="1694"/>
    </location>
</feature>
<evidence type="ECO:0008006" key="7">
    <source>
        <dbReference type="Google" id="ProtNLM"/>
    </source>
</evidence>
<feature type="region of interest" description="Disordered" evidence="4">
    <location>
        <begin position="1138"/>
        <end position="1169"/>
    </location>
</feature>
<feature type="region of interest" description="Disordered" evidence="4">
    <location>
        <begin position="2029"/>
        <end position="2065"/>
    </location>
</feature>
<dbReference type="GO" id="GO:0016342">
    <property type="term" value="C:catenin complex"/>
    <property type="evidence" value="ECO:0007669"/>
    <property type="project" value="TreeGrafter"/>
</dbReference>
<feature type="compositionally biased region" description="Basic and acidic residues" evidence="4">
    <location>
        <begin position="2316"/>
        <end position="2326"/>
    </location>
</feature>
<feature type="region of interest" description="Disordered" evidence="4">
    <location>
        <begin position="2088"/>
        <end position="2139"/>
    </location>
</feature>
<keyword evidence="2" id="KW-0879">Wnt signaling pathway</keyword>
<dbReference type="SUPFAM" id="SSF48371">
    <property type="entry name" value="ARM repeat"/>
    <property type="match status" value="1"/>
</dbReference>
<evidence type="ECO:0000313" key="5">
    <source>
        <dbReference type="EMBL" id="KAL0112072.1"/>
    </source>
</evidence>
<dbReference type="PROSITE" id="PS50176">
    <property type="entry name" value="ARM_REPEAT"/>
    <property type="match status" value="3"/>
</dbReference>
<dbReference type="Pfam" id="PF00514">
    <property type="entry name" value="Arm"/>
    <property type="match status" value="1"/>
</dbReference>
<feature type="repeat" description="ARM" evidence="3">
    <location>
        <begin position="411"/>
        <end position="449"/>
    </location>
</feature>
<feature type="region of interest" description="Disordered" evidence="4">
    <location>
        <begin position="188"/>
        <end position="208"/>
    </location>
</feature>
<feature type="region of interest" description="Disordered" evidence="4">
    <location>
        <begin position="2670"/>
        <end position="2697"/>
    </location>
</feature>
<feature type="compositionally biased region" description="Polar residues" evidence="4">
    <location>
        <begin position="1272"/>
        <end position="1314"/>
    </location>
</feature>
<dbReference type="EMBL" id="JADYXP020000013">
    <property type="protein sequence ID" value="KAL0112072.1"/>
    <property type="molecule type" value="Genomic_DNA"/>
</dbReference>
<protein>
    <recommendedName>
        <fullName evidence="7">Adenomatous polyposis coli protein</fullName>
    </recommendedName>
</protein>
<dbReference type="GO" id="GO:0007026">
    <property type="term" value="P:negative regulation of microtubule depolymerization"/>
    <property type="evidence" value="ECO:0007669"/>
    <property type="project" value="TreeGrafter"/>
</dbReference>
<feature type="compositionally biased region" description="Polar residues" evidence="4">
    <location>
        <begin position="2485"/>
        <end position="2494"/>
    </location>
</feature>
<feature type="compositionally biased region" description="Polar residues" evidence="4">
    <location>
        <begin position="2416"/>
        <end position="2438"/>
    </location>
</feature>
<dbReference type="GO" id="GO:0016477">
    <property type="term" value="P:cell migration"/>
    <property type="evidence" value="ECO:0007669"/>
    <property type="project" value="TreeGrafter"/>
</dbReference>
<feature type="compositionally biased region" description="Polar residues" evidence="4">
    <location>
        <begin position="1142"/>
        <end position="1156"/>
    </location>
</feature>
<dbReference type="InterPro" id="IPR000225">
    <property type="entry name" value="Armadillo"/>
</dbReference>
<dbReference type="Pfam" id="PF18797">
    <property type="entry name" value="APC_rep"/>
    <property type="match status" value="1"/>
</dbReference>
<feature type="repeat" description="ARM" evidence="3">
    <location>
        <begin position="654"/>
        <end position="688"/>
    </location>
</feature>
<dbReference type="InterPro" id="IPR016024">
    <property type="entry name" value="ARM-type_fold"/>
</dbReference>
<feature type="region of interest" description="Disordered" evidence="4">
    <location>
        <begin position="238"/>
        <end position="306"/>
    </location>
</feature>
<dbReference type="GO" id="GO:0030877">
    <property type="term" value="C:beta-catenin destruction complex"/>
    <property type="evidence" value="ECO:0007669"/>
    <property type="project" value="TreeGrafter"/>
</dbReference>
<dbReference type="FunFam" id="1.25.10.10:FF:000305">
    <property type="entry name" value="Adenomatous polyposis coli"/>
    <property type="match status" value="1"/>
</dbReference>
<dbReference type="GO" id="GO:0090090">
    <property type="term" value="P:negative regulation of canonical Wnt signaling pathway"/>
    <property type="evidence" value="ECO:0007669"/>
    <property type="project" value="TreeGrafter"/>
</dbReference>
<feature type="compositionally biased region" description="Basic and acidic residues" evidence="4">
    <location>
        <begin position="29"/>
        <end position="39"/>
    </location>
</feature>
<feature type="region of interest" description="Disordered" evidence="4">
    <location>
        <begin position="136"/>
        <end position="166"/>
    </location>
</feature>
<evidence type="ECO:0000256" key="3">
    <source>
        <dbReference type="PROSITE-ProRule" id="PRU00259"/>
    </source>
</evidence>
<evidence type="ECO:0000256" key="2">
    <source>
        <dbReference type="ARBA" id="ARBA00022687"/>
    </source>
</evidence>
<dbReference type="InterPro" id="IPR009240">
    <property type="entry name" value="APC_15aa_rpt"/>
</dbReference>
<dbReference type="GO" id="GO:0008013">
    <property type="term" value="F:beta-catenin binding"/>
    <property type="evidence" value="ECO:0007669"/>
    <property type="project" value="InterPro"/>
</dbReference>
<dbReference type="GO" id="GO:0016055">
    <property type="term" value="P:Wnt signaling pathway"/>
    <property type="evidence" value="ECO:0007669"/>
    <property type="project" value="UniProtKB-KW"/>
</dbReference>
<feature type="region of interest" description="Disordered" evidence="4">
    <location>
        <begin position="1"/>
        <end position="59"/>
    </location>
</feature>
<dbReference type="GO" id="GO:0001708">
    <property type="term" value="P:cell fate specification"/>
    <property type="evidence" value="ECO:0007669"/>
    <property type="project" value="TreeGrafter"/>
</dbReference>
<feature type="region of interest" description="Disordered" evidence="4">
    <location>
        <begin position="2273"/>
        <end position="2494"/>
    </location>
</feature>
<proteinExistence type="inferred from homology"/>
<evidence type="ECO:0000256" key="1">
    <source>
        <dbReference type="ARBA" id="ARBA00009051"/>
    </source>
</evidence>
<feature type="compositionally biased region" description="Low complexity" evidence="4">
    <location>
        <begin position="1978"/>
        <end position="1989"/>
    </location>
</feature>
<feature type="repeat" description="ARM" evidence="3">
    <location>
        <begin position="703"/>
        <end position="745"/>
    </location>
</feature>
<feature type="compositionally biased region" description="Basic and acidic residues" evidence="4">
    <location>
        <begin position="1"/>
        <end position="10"/>
    </location>
</feature>
<feature type="compositionally biased region" description="Polar residues" evidence="4">
    <location>
        <begin position="2683"/>
        <end position="2697"/>
    </location>
</feature>
<organism evidence="5 6">
    <name type="scientific">Cardiocondyla obscurior</name>
    <dbReference type="NCBI Taxonomy" id="286306"/>
    <lineage>
        <taxon>Eukaryota</taxon>
        <taxon>Metazoa</taxon>
        <taxon>Ecdysozoa</taxon>
        <taxon>Arthropoda</taxon>
        <taxon>Hexapoda</taxon>
        <taxon>Insecta</taxon>
        <taxon>Pterygota</taxon>
        <taxon>Neoptera</taxon>
        <taxon>Endopterygota</taxon>
        <taxon>Hymenoptera</taxon>
        <taxon>Apocrita</taxon>
        <taxon>Aculeata</taxon>
        <taxon>Formicoidea</taxon>
        <taxon>Formicidae</taxon>
        <taxon>Myrmicinae</taxon>
        <taxon>Cardiocondyla</taxon>
    </lineage>
</organism>
<dbReference type="InterPro" id="IPR041257">
    <property type="entry name" value="APC_rep"/>
</dbReference>
<accession>A0AAW2FCX9</accession>
<comment type="caution">
    <text evidence="5">The sequence shown here is derived from an EMBL/GenBank/DDBJ whole genome shotgun (WGS) entry which is preliminary data.</text>
</comment>
<dbReference type="InterPro" id="IPR011989">
    <property type="entry name" value="ARM-like"/>
</dbReference>
<feature type="compositionally biased region" description="Gly residues" evidence="4">
    <location>
        <begin position="13"/>
        <end position="25"/>
    </location>
</feature>
<feature type="compositionally biased region" description="Polar residues" evidence="4">
    <location>
        <begin position="1238"/>
        <end position="1253"/>
    </location>
</feature>
<dbReference type="GO" id="GO:0007399">
    <property type="term" value="P:nervous system development"/>
    <property type="evidence" value="ECO:0007669"/>
    <property type="project" value="TreeGrafter"/>
</dbReference>
<feature type="compositionally biased region" description="Basic and acidic residues" evidence="4">
    <location>
        <begin position="250"/>
        <end position="268"/>
    </location>
</feature>